<dbReference type="EMBL" id="SVER01000013">
    <property type="protein sequence ID" value="MBE5919443.1"/>
    <property type="molecule type" value="Genomic_DNA"/>
</dbReference>
<dbReference type="SMART" id="SM00342">
    <property type="entry name" value="HTH_ARAC"/>
    <property type="match status" value="1"/>
</dbReference>
<evidence type="ECO:0000256" key="6">
    <source>
        <dbReference type="ARBA" id="ARBA00023015"/>
    </source>
</evidence>
<evidence type="ECO:0000256" key="10">
    <source>
        <dbReference type="PROSITE-ProRule" id="PRU00169"/>
    </source>
</evidence>
<evidence type="ECO:0000259" key="12">
    <source>
        <dbReference type="PROSITE" id="PS50110"/>
    </source>
</evidence>
<comment type="subcellular location">
    <subcellularLocation>
        <location evidence="1">Cytoplasm</location>
    </subcellularLocation>
</comment>
<dbReference type="InterPro" id="IPR011006">
    <property type="entry name" value="CheY-like_superfamily"/>
</dbReference>
<dbReference type="AlphaFoldDB" id="A0A927YQG0"/>
<proteinExistence type="predicted"/>
<dbReference type="SUPFAM" id="SSF52172">
    <property type="entry name" value="CheY-like"/>
    <property type="match status" value="1"/>
</dbReference>
<dbReference type="Proteomes" id="UP000766246">
    <property type="component" value="Unassembled WGS sequence"/>
</dbReference>
<gene>
    <name evidence="13" type="ORF">E7272_06305</name>
</gene>
<dbReference type="CDD" id="cd17536">
    <property type="entry name" value="REC_YesN-like"/>
    <property type="match status" value="1"/>
</dbReference>
<dbReference type="GO" id="GO:0043565">
    <property type="term" value="F:sequence-specific DNA binding"/>
    <property type="evidence" value="ECO:0007669"/>
    <property type="project" value="InterPro"/>
</dbReference>
<dbReference type="InterPro" id="IPR009057">
    <property type="entry name" value="Homeodomain-like_sf"/>
</dbReference>
<feature type="domain" description="Response regulatory" evidence="12">
    <location>
        <begin position="3"/>
        <end position="120"/>
    </location>
</feature>
<dbReference type="PANTHER" id="PTHR42713:SF3">
    <property type="entry name" value="TRANSCRIPTIONAL REGULATORY PROTEIN HPTR"/>
    <property type="match status" value="1"/>
</dbReference>
<reference evidence="13" key="1">
    <citation type="submission" date="2019-04" db="EMBL/GenBank/DDBJ databases">
        <title>Evolution of Biomass-Degrading Anaerobic Consortia Revealed by Metagenomics.</title>
        <authorList>
            <person name="Peng X."/>
        </authorList>
    </citation>
    <scope>NUCLEOTIDE SEQUENCE</scope>
    <source>
        <strain evidence="13">SIG311</strain>
    </source>
</reference>
<dbReference type="GO" id="GO:0000160">
    <property type="term" value="P:phosphorelay signal transduction system"/>
    <property type="evidence" value="ECO:0007669"/>
    <property type="project" value="UniProtKB-KW"/>
</dbReference>
<feature type="modified residue" description="4-aspartylphosphate" evidence="10">
    <location>
        <position position="54"/>
    </location>
</feature>
<comment type="function">
    <text evidence="9">May play the central regulatory role in sporulation. It may be an element of the effector pathway responsible for the activation of sporulation genes in response to nutritional stress. Spo0A may act in concert with spo0H (a sigma factor) to control the expression of some genes that are critical to the sporulation process.</text>
</comment>
<evidence type="ECO:0000259" key="11">
    <source>
        <dbReference type="PROSITE" id="PS01124"/>
    </source>
</evidence>
<dbReference type="Pfam" id="PF00072">
    <property type="entry name" value="Response_reg"/>
    <property type="match status" value="1"/>
</dbReference>
<organism evidence="13 14">
    <name type="scientific">Pseudobutyrivibrio ruminis</name>
    <dbReference type="NCBI Taxonomy" id="46206"/>
    <lineage>
        <taxon>Bacteria</taxon>
        <taxon>Bacillati</taxon>
        <taxon>Bacillota</taxon>
        <taxon>Clostridia</taxon>
        <taxon>Lachnospirales</taxon>
        <taxon>Lachnospiraceae</taxon>
        <taxon>Pseudobutyrivibrio</taxon>
    </lineage>
</organism>
<evidence type="ECO:0000256" key="8">
    <source>
        <dbReference type="ARBA" id="ARBA00023163"/>
    </source>
</evidence>
<evidence type="ECO:0000256" key="3">
    <source>
        <dbReference type="ARBA" id="ARBA00022490"/>
    </source>
</evidence>
<evidence type="ECO:0000256" key="5">
    <source>
        <dbReference type="ARBA" id="ARBA00023012"/>
    </source>
</evidence>
<keyword evidence="8" id="KW-0804">Transcription</keyword>
<evidence type="ECO:0000313" key="13">
    <source>
        <dbReference type="EMBL" id="MBE5919443.1"/>
    </source>
</evidence>
<evidence type="ECO:0000256" key="2">
    <source>
        <dbReference type="ARBA" id="ARBA00018672"/>
    </source>
</evidence>
<evidence type="ECO:0000256" key="9">
    <source>
        <dbReference type="ARBA" id="ARBA00024867"/>
    </source>
</evidence>
<dbReference type="InterPro" id="IPR018060">
    <property type="entry name" value="HTH_AraC"/>
</dbReference>
<dbReference type="PROSITE" id="PS01124">
    <property type="entry name" value="HTH_ARAC_FAMILY_2"/>
    <property type="match status" value="1"/>
</dbReference>
<dbReference type="GO" id="GO:0005737">
    <property type="term" value="C:cytoplasm"/>
    <property type="evidence" value="ECO:0007669"/>
    <property type="project" value="UniProtKB-SubCell"/>
</dbReference>
<evidence type="ECO:0000256" key="4">
    <source>
        <dbReference type="ARBA" id="ARBA00022553"/>
    </source>
</evidence>
<dbReference type="PANTHER" id="PTHR42713">
    <property type="entry name" value="HISTIDINE KINASE-RELATED"/>
    <property type="match status" value="1"/>
</dbReference>
<keyword evidence="7" id="KW-0238">DNA-binding</keyword>
<dbReference type="InterPro" id="IPR001789">
    <property type="entry name" value="Sig_transdc_resp-reg_receiver"/>
</dbReference>
<keyword evidence="3" id="KW-0963">Cytoplasm</keyword>
<accession>A0A927YQG0</accession>
<dbReference type="Gene3D" id="1.10.10.60">
    <property type="entry name" value="Homeodomain-like"/>
    <property type="match status" value="2"/>
</dbReference>
<dbReference type="InterPro" id="IPR018062">
    <property type="entry name" value="HTH_AraC-typ_CS"/>
</dbReference>
<keyword evidence="4 10" id="KW-0597">Phosphoprotein</keyword>
<evidence type="ECO:0000313" key="14">
    <source>
        <dbReference type="Proteomes" id="UP000766246"/>
    </source>
</evidence>
<feature type="domain" description="HTH araC/xylS-type" evidence="11">
    <location>
        <begin position="427"/>
        <end position="525"/>
    </location>
</feature>
<sequence>MLKVLLVDDEPFILQGLKLLLDWEAEGYEIHTATNGKEALDFINYNPVDLVIADIRMPVMTGLDLLKELRETKHSDVYFVILSGFAEFNYAQEALRYNCTDYILKPVEKDQLLSILRKVFELNTEKESRDKDRAKKERAYLDRNLMALLSGKFDKGNIEYLSDKINIDEEMCYLEVQLDEETLSEDYSDDEKKEQLKKLYAAATEFLKSDADLCVMDVSDSEKVYDLGFIYTESMGHRMQMTMKEYIEDFLDYIIVNTNLSATVLVGKTVSGIKNISKSYGTANMLRSLQGFREKKKLYYYEEEYKVTDSGILICKKQLDDLIDAIEKGEHVEIREKVDAFYSEMKNTGVTESTMNLNINYLLFQLIHLASELDSEVNQEEILRMISESTSEEGIRRGGKTHLCRMAYAYGEYLAQLRKNVSKGVLGDIEEEIKKNFASNLTLKDLAEKYFINSAYLGQLFRKKYGCSFKDYLNEKRIEEASRLLRKSDMKIYEVAEAVGYKDVDYFVNKFIEANGCTPTKYKKNMGV</sequence>
<name>A0A927YQG0_9FIRM</name>
<evidence type="ECO:0000256" key="7">
    <source>
        <dbReference type="ARBA" id="ARBA00023125"/>
    </source>
</evidence>
<keyword evidence="5" id="KW-0902">Two-component regulatory system</keyword>
<evidence type="ECO:0000256" key="1">
    <source>
        <dbReference type="ARBA" id="ARBA00004496"/>
    </source>
</evidence>
<dbReference type="SUPFAM" id="SSF46689">
    <property type="entry name" value="Homeodomain-like"/>
    <property type="match status" value="1"/>
</dbReference>
<dbReference type="InterPro" id="IPR051552">
    <property type="entry name" value="HptR"/>
</dbReference>
<keyword evidence="6" id="KW-0805">Transcription regulation</keyword>
<dbReference type="Pfam" id="PF12833">
    <property type="entry name" value="HTH_18"/>
    <property type="match status" value="1"/>
</dbReference>
<dbReference type="GO" id="GO:0003700">
    <property type="term" value="F:DNA-binding transcription factor activity"/>
    <property type="evidence" value="ECO:0007669"/>
    <property type="project" value="InterPro"/>
</dbReference>
<protein>
    <recommendedName>
        <fullName evidence="2">Stage 0 sporulation protein A homolog</fullName>
    </recommendedName>
</protein>
<dbReference type="Gene3D" id="3.40.50.2300">
    <property type="match status" value="1"/>
</dbReference>
<comment type="caution">
    <text evidence="13">The sequence shown here is derived from an EMBL/GenBank/DDBJ whole genome shotgun (WGS) entry which is preliminary data.</text>
</comment>
<dbReference type="SMART" id="SM00448">
    <property type="entry name" value="REC"/>
    <property type="match status" value="1"/>
</dbReference>
<dbReference type="PROSITE" id="PS50110">
    <property type="entry name" value="RESPONSE_REGULATORY"/>
    <property type="match status" value="1"/>
</dbReference>
<dbReference type="PROSITE" id="PS00041">
    <property type="entry name" value="HTH_ARAC_FAMILY_1"/>
    <property type="match status" value="1"/>
</dbReference>